<evidence type="ECO:0000313" key="3">
    <source>
        <dbReference type="EMBL" id="KTR96222.1"/>
    </source>
</evidence>
<dbReference type="RefSeq" id="WP_058622635.1">
    <property type="nucleotide sequence ID" value="NZ_LDRT01000016.1"/>
</dbReference>
<dbReference type="Gene3D" id="3.40.50.880">
    <property type="match status" value="1"/>
</dbReference>
<proteinExistence type="predicted"/>
<dbReference type="NCBIfam" id="TIGR00566">
    <property type="entry name" value="trpG_papA"/>
    <property type="match status" value="1"/>
</dbReference>
<reference evidence="3 4" key="1">
    <citation type="journal article" date="2016" name="Front. Microbiol.">
        <title>Genomic Resource of Rice Seed Associated Bacteria.</title>
        <authorList>
            <person name="Midha S."/>
            <person name="Bansal K."/>
            <person name="Sharma S."/>
            <person name="Kumar N."/>
            <person name="Patil P.P."/>
            <person name="Chaudhry V."/>
            <person name="Patil P.B."/>
        </authorList>
    </citation>
    <scope>NUCLEOTIDE SEQUENCE [LARGE SCALE GENOMIC DNA]</scope>
    <source>
        <strain evidence="3 4">NS220</strain>
    </source>
</reference>
<sequence length="218" mass="23250">MTRWRVVVVDNRDSFVHTLSGYLSDLGAQVETVSADDASLSGSLSRRADAVVISPGPGHPDAAGRSVEVIRSAHANGIPLLGVCLGHQAIAVAFGARVDHAPELLHGITSRIRHDGRGLFADLPDGFVATRYHSLAVREETLPPDLEVTARTDSGVIMGLRHRSAPLAGVQFHPESVLTERGHQLLGRWMQDAGCEGAAERGASLHPRGVRSRSTRSV</sequence>
<dbReference type="PANTHER" id="PTHR43418">
    <property type="entry name" value="MULTIFUNCTIONAL TRYPTOPHAN BIOSYNTHESIS PROTEIN-RELATED"/>
    <property type="match status" value="1"/>
</dbReference>
<dbReference type="EC" id="2.6.1.85" evidence="3"/>
<organism evidence="3 4">
    <name type="scientific">Microbacterium testaceum</name>
    <name type="common">Aureobacterium testaceum</name>
    <name type="synonym">Brevibacterium testaceum</name>
    <dbReference type="NCBI Taxonomy" id="2033"/>
    <lineage>
        <taxon>Bacteria</taxon>
        <taxon>Bacillati</taxon>
        <taxon>Actinomycetota</taxon>
        <taxon>Actinomycetes</taxon>
        <taxon>Micrococcales</taxon>
        <taxon>Microbacteriaceae</taxon>
        <taxon>Microbacterium</taxon>
    </lineage>
</organism>
<keyword evidence="1" id="KW-0315">Glutamine amidotransferase</keyword>
<name>A0A147F0A8_MICTE</name>
<dbReference type="InterPro" id="IPR017926">
    <property type="entry name" value="GATASE"/>
</dbReference>
<evidence type="ECO:0000256" key="1">
    <source>
        <dbReference type="ARBA" id="ARBA00022962"/>
    </source>
</evidence>
<gene>
    <name evidence="3" type="ORF">NS220_03055</name>
</gene>
<dbReference type="EMBL" id="LDRT01000016">
    <property type="protein sequence ID" value="KTR96222.1"/>
    <property type="molecule type" value="Genomic_DNA"/>
</dbReference>
<dbReference type="Pfam" id="PF00117">
    <property type="entry name" value="GATase"/>
    <property type="match status" value="1"/>
</dbReference>
<dbReference type="PRINTS" id="PR00097">
    <property type="entry name" value="ANTSNTHASEII"/>
</dbReference>
<keyword evidence="3" id="KW-0032">Aminotransferase</keyword>
<dbReference type="GO" id="GO:0000162">
    <property type="term" value="P:L-tryptophan biosynthetic process"/>
    <property type="evidence" value="ECO:0007669"/>
    <property type="project" value="TreeGrafter"/>
</dbReference>
<dbReference type="GO" id="GO:0004049">
    <property type="term" value="F:anthranilate synthase activity"/>
    <property type="evidence" value="ECO:0007669"/>
    <property type="project" value="TreeGrafter"/>
</dbReference>
<dbReference type="AlphaFoldDB" id="A0A147F0A8"/>
<dbReference type="GO" id="GO:0046820">
    <property type="term" value="F:4-amino-4-deoxychorismate synthase activity"/>
    <property type="evidence" value="ECO:0007669"/>
    <property type="project" value="UniProtKB-EC"/>
</dbReference>
<dbReference type="InterPro" id="IPR050472">
    <property type="entry name" value="Anth_synth/Amidotransfase"/>
</dbReference>
<dbReference type="OrthoDB" id="9803598at2"/>
<evidence type="ECO:0000259" key="2">
    <source>
        <dbReference type="Pfam" id="PF00117"/>
    </source>
</evidence>
<accession>A0A147F0A8</accession>
<dbReference type="CDD" id="cd01743">
    <property type="entry name" value="GATase1_Anthranilate_Synthase"/>
    <property type="match status" value="1"/>
</dbReference>
<dbReference type="SUPFAM" id="SSF52317">
    <property type="entry name" value="Class I glutamine amidotransferase-like"/>
    <property type="match status" value="1"/>
</dbReference>
<dbReference type="Proteomes" id="UP000075025">
    <property type="component" value="Unassembled WGS sequence"/>
</dbReference>
<dbReference type="PRINTS" id="PR00099">
    <property type="entry name" value="CPSGATASE"/>
</dbReference>
<dbReference type="FunFam" id="3.40.50.880:FF:000003">
    <property type="entry name" value="Anthranilate synthase component II"/>
    <property type="match status" value="1"/>
</dbReference>
<dbReference type="PRINTS" id="PR00096">
    <property type="entry name" value="GATASE"/>
</dbReference>
<dbReference type="PANTHER" id="PTHR43418:SF4">
    <property type="entry name" value="MULTIFUNCTIONAL TRYPTOPHAN BIOSYNTHESIS PROTEIN"/>
    <property type="match status" value="1"/>
</dbReference>
<dbReference type="PROSITE" id="PS51273">
    <property type="entry name" value="GATASE_TYPE_1"/>
    <property type="match status" value="1"/>
</dbReference>
<evidence type="ECO:0000313" key="4">
    <source>
        <dbReference type="Proteomes" id="UP000075025"/>
    </source>
</evidence>
<comment type="caution">
    <text evidence="3">The sequence shown here is derived from an EMBL/GenBank/DDBJ whole genome shotgun (WGS) entry which is preliminary data.</text>
</comment>
<dbReference type="GO" id="GO:0005829">
    <property type="term" value="C:cytosol"/>
    <property type="evidence" value="ECO:0007669"/>
    <property type="project" value="TreeGrafter"/>
</dbReference>
<dbReference type="InterPro" id="IPR006221">
    <property type="entry name" value="TrpG/PapA_dom"/>
</dbReference>
<dbReference type="InterPro" id="IPR029062">
    <property type="entry name" value="Class_I_gatase-like"/>
</dbReference>
<protein>
    <submittedName>
        <fullName evidence="3">Para-aminobenzoate synthase</fullName>
        <ecNumber evidence="3">2.6.1.85</ecNumber>
    </submittedName>
</protein>
<keyword evidence="3" id="KW-0808">Transferase</keyword>
<feature type="domain" description="Glutamine amidotransferase" evidence="2">
    <location>
        <begin position="7"/>
        <end position="188"/>
    </location>
</feature>
<dbReference type="PATRIC" id="fig|2033.6.peg.1055"/>